<comment type="caution">
    <text evidence="1">The sequence shown here is derived from an EMBL/GenBank/DDBJ whole genome shotgun (WGS) entry which is preliminary data.</text>
</comment>
<dbReference type="SUPFAM" id="SSF54909">
    <property type="entry name" value="Dimeric alpha+beta barrel"/>
    <property type="match status" value="1"/>
</dbReference>
<dbReference type="Gene3D" id="3.30.70.100">
    <property type="match status" value="1"/>
</dbReference>
<dbReference type="PANTHER" id="PTHR40257">
    <property type="match status" value="1"/>
</dbReference>
<evidence type="ECO:0008006" key="3">
    <source>
        <dbReference type="Google" id="ProtNLM"/>
    </source>
</evidence>
<proteinExistence type="predicted"/>
<dbReference type="EMBL" id="LXPS01000006">
    <property type="protein sequence ID" value="OAE48445.1"/>
    <property type="molecule type" value="Genomic_DNA"/>
</dbReference>
<sequence length="139" mass="15994">MDHHPLSMEILSEAAERLGNEPVVMINLLRFREKPLYEGGFDDGAKLTSRSAYYEGYAQAFQQIAAKLGVTSERVYIGSQAMTLVSNEDEQWDDIVIVRYRSFADLRSIIEHREYKLKAEPHRQAAVKCWRFIASRSIP</sequence>
<dbReference type="InterPro" id="IPR011008">
    <property type="entry name" value="Dimeric_a/b-barrel"/>
</dbReference>
<protein>
    <recommendedName>
        <fullName evidence="3">DUF1330 domain-containing protein</fullName>
    </recommendedName>
</protein>
<dbReference type="RefSeq" id="WP_063947943.1">
    <property type="nucleotide sequence ID" value="NZ_LXPS01000006.1"/>
</dbReference>
<name>A0A176XHZ7_AGRTU</name>
<dbReference type="PANTHER" id="PTHR40257:SF1">
    <property type="entry name" value="DUF1330 DOMAIN-CONTAINING PROTEIN"/>
    <property type="match status" value="1"/>
</dbReference>
<dbReference type="Proteomes" id="UP000077098">
    <property type="component" value="Unassembled WGS sequence"/>
</dbReference>
<evidence type="ECO:0000313" key="1">
    <source>
        <dbReference type="EMBL" id="OAE48445.1"/>
    </source>
</evidence>
<accession>A0A176XHZ7</accession>
<evidence type="ECO:0000313" key="2">
    <source>
        <dbReference type="Proteomes" id="UP000077098"/>
    </source>
</evidence>
<dbReference type="AlphaFoldDB" id="A0A176XHZ7"/>
<gene>
    <name evidence="1" type="ORF">A7J57_22485</name>
</gene>
<reference evidence="1 2" key="1">
    <citation type="submission" date="2016-05" db="EMBL/GenBank/DDBJ databases">
        <authorList>
            <person name="Lavstsen T."/>
            <person name="Jespersen J.S."/>
        </authorList>
    </citation>
    <scope>NUCLEOTIDE SEQUENCE [LARGE SCALE GENOMIC DNA]</scope>
    <source>
        <strain evidence="1 2">KCJ1736</strain>
    </source>
</reference>
<organism evidence="1 2">
    <name type="scientific">Agrobacterium tumefaciens</name>
    <dbReference type="NCBI Taxonomy" id="358"/>
    <lineage>
        <taxon>Bacteria</taxon>
        <taxon>Pseudomonadati</taxon>
        <taxon>Pseudomonadota</taxon>
        <taxon>Alphaproteobacteria</taxon>
        <taxon>Hyphomicrobiales</taxon>
        <taxon>Rhizobiaceae</taxon>
        <taxon>Rhizobium/Agrobacterium group</taxon>
        <taxon>Agrobacterium</taxon>
        <taxon>Agrobacterium tumefaciens complex</taxon>
    </lineage>
</organism>